<reference evidence="2 3" key="1">
    <citation type="submission" date="2019-12" db="EMBL/GenBank/DDBJ databases">
        <title>Genome sequenceing of Clostridium bovifaecis.</title>
        <authorList>
            <person name="Yao Y."/>
        </authorList>
    </citation>
    <scope>NUCLEOTIDE SEQUENCE [LARGE SCALE GENOMIC DNA]</scope>
    <source>
        <strain evidence="2 3">BXX</strain>
    </source>
</reference>
<proteinExistence type="inferred from homology"/>
<dbReference type="Proteomes" id="UP000422764">
    <property type="component" value="Chromosome"/>
</dbReference>
<evidence type="ECO:0000256" key="1">
    <source>
        <dbReference type="ARBA" id="ARBA00008007"/>
    </source>
</evidence>
<dbReference type="PANTHER" id="PTHR47505">
    <property type="entry name" value="DNA UTILIZATION PROTEIN YHGH"/>
    <property type="match status" value="1"/>
</dbReference>
<sequence length="226" mass="25485">MGYEFIKNLKYLTSCFLDLIYNSGEECIACGEYANSKSLLCERCNSSIKLCNKSFEITIHGHSMSCYSSFYYSGLGKELIGRLKYKSDFRAGDALVEYMLYTIKFNDVKFDTVTYVPCSKATMKKRGYNQSQYLAKKIGHNTNTKVLTLLKKIKHTKDQIGLSGEERWENLQGAFLAINENEIKNKKILLVDDVITTGATAFYCSRLMMEKGAVSVCILTGAKSSI</sequence>
<dbReference type="InterPro" id="IPR000836">
    <property type="entry name" value="PRTase_dom"/>
</dbReference>
<dbReference type="PANTHER" id="PTHR47505:SF1">
    <property type="entry name" value="DNA UTILIZATION PROTEIN YHGH"/>
    <property type="match status" value="1"/>
</dbReference>
<dbReference type="EMBL" id="CP046522">
    <property type="protein sequence ID" value="QGU94155.1"/>
    <property type="molecule type" value="Genomic_DNA"/>
</dbReference>
<comment type="similarity">
    <text evidence="1">Belongs to the ComF/GntX family.</text>
</comment>
<keyword evidence="3" id="KW-1185">Reference proteome</keyword>
<accession>A0A6I6F8T5</accession>
<evidence type="ECO:0000313" key="2">
    <source>
        <dbReference type="EMBL" id="QGU94155.1"/>
    </source>
</evidence>
<gene>
    <name evidence="2" type="ORF">GOM49_02505</name>
</gene>
<organism evidence="2 3">
    <name type="scientific">Clostridium bovifaecis</name>
    <dbReference type="NCBI Taxonomy" id="2184719"/>
    <lineage>
        <taxon>Bacteria</taxon>
        <taxon>Bacillati</taxon>
        <taxon>Bacillota</taxon>
        <taxon>Clostridia</taxon>
        <taxon>Eubacteriales</taxon>
        <taxon>Clostridiaceae</taxon>
        <taxon>Clostridium</taxon>
    </lineage>
</organism>
<evidence type="ECO:0000313" key="3">
    <source>
        <dbReference type="Proteomes" id="UP000422764"/>
    </source>
</evidence>
<protein>
    <submittedName>
        <fullName evidence="2">ComF family protein</fullName>
    </submittedName>
</protein>
<dbReference type="AlphaFoldDB" id="A0A6I6F8T5"/>
<dbReference type="InterPro" id="IPR051910">
    <property type="entry name" value="ComF/GntX_DNA_util-trans"/>
</dbReference>
<dbReference type="CDD" id="cd06223">
    <property type="entry name" value="PRTases_typeI"/>
    <property type="match status" value="1"/>
</dbReference>
<dbReference type="SUPFAM" id="SSF53271">
    <property type="entry name" value="PRTase-like"/>
    <property type="match status" value="1"/>
</dbReference>
<dbReference type="InterPro" id="IPR029057">
    <property type="entry name" value="PRTase-like"/>
</dbReference>
<name>A0A6I6F8T5_9CLOT</name>
<dbReference type="Gene3D" id="3.40.50.2020">
    <property type="match status" value="1"/>
</dbReference>